<evidence type="ECO:0000313" key="3">
    <source>
        <dbReference type="Proteomes" id="UP000194236"/>
    </source>
</evidence>
<name>A0A1Y3BA50_EURMA</name>
<comment type="caution">
    <text evidence="2">The sequence shown here is derived from an EMBL/GenBank/DDBJ whole genome shotgun (WGS) entry which is preliminary data.</text>
</comment>
<proteinExistence type="predicted"/>
<protein>
    <submittedName>
        <fullName evidence="2">Uncharacterized protein</fullName>
    </submittedName>
</protein>
<keyword evidence="3" id="KW-1185">Reference proteome</keyword>
<evidence type="ECO:0000313" key="2">
    <source>
        <dbReference type="EMBL" id="OTF76798.1"/>
    </source>
</evidence>
<dbReference type="AlphaFoldDB" id="A0A1Y3BA50"/>
<organism evidence="2 3">
    <name type="scientific">Euroglyphus maynei</name>
    <name type="common">Mayne's house dust mite</name>
    <dbReference type="NCBI Taxonomy" id="6958"/>
    <lineage>
        <taxon>Eukaryota</taxon>
        <taxon>Metazoa</taxon>
        <taxon>Ecdysozoa</taxon>
        <taxon>Arthropoda</taxon>
        <taxon>Chelicerata</taxon>
        <taxon>Arachnida</taxon>
        <taxon>Acari</taxon>
        <taxon>Acariformes</taxon>
        <taxon>Sarcoptiformes</taxon>
        <taxon>Astigmata</taxon>
        <taxon>Psoroptidia</taxon>
        <taxon>Analgoidea</taxon>
        <taxon>Pyroglyphidae</taxon>
        <taxon>Pyroglyphinae</taxon>
        <taxon>Euroglyphus</taxon>
    </lineage>
</organism>
<dbReference type="EMBL" id="MUJZ01035709">
    <property type="protein sequence ID" value="OTF76798.1"/>
    <property type="molecule type" value="Genomic_DNA"/>
</dbReference>
<feature type="region of interest" description="Disordered" evidence="1">
    <location>
        <begin position="1"/>
        <end position="28"/>
    </location>
</feature>
<accession>A0A1Y3BA50</accession>
<sequence>MQKRDPTTVSTIDCEDESPKTTVKHDENSEEINATTSTAIAIGTTTEVNSSEQQLNSSEIIGNDKYANTVEPVGMVGQVD</sequence>
<evidence type="ECO:0000256" key="1">
    <source>
        <dbReference type="SAM" id="MobiDB-lite"/>
    </source>
</evidence>
<feature type="compositionally biased region" description="Basic and acidic residues" evidence="1">
    <location>
        <begin position="17"/>
        <end position="27"/>
    </location>
</feature>
<gene>
    <name evidence="2" type="ORF">BLA29_013567</name>
</gene>
<dbReference type="Proteomes" id="UP000194236">
    <property type="component" value="Unassembled WGS sequence"/>
</dbReference>
<reference evidence="2 3" key="1">
    <citation type="submission" date="2017-03" db="EMBL/GenBank/DDBJ databases">
        <title>Genome Survey of Euroglyphus maynei.</title>
        <authorList>
            <person name="Arlian L.G."/>
            <person name="Morgan M.S."/>
            <person name="Rider S.D."/>
        </authorList>
    </citation>
    <scope>NUCLEOTIDE SEQUENCE [LARGE SCALE GENOMIC DNA]</scope>
    <source>
        <strain evidence="2">Arlian Lab</strain>
        <tissue evidence="2">Whole body</tissue>
    </source>
</reference>